<evidence type="ECO:0000313" key="1">
    <source>
        <dbReference type="EMBL" id="QZA59409.1"/>
    </source>
</evidence>
<dbReference type="EMBL" id="CP075585">
    <property type="protein sequence ID" value="QZA59409.1"/>
    <property type="molecule type" value="Genomic_DNA"/>
</dbReference>
<dbReference type="Proteomes" id="UP000822862">
    <property type="component" value="Chromosome"/>
</dbReference>
<sequence length="105" mass="12740">MDAKELQEIDFFLQASEQFIKNLEEMREIYIQSAEKEVLLDEEAPIMEEIIDSWQGLYQSVRQLQDLWKKRSSFHRDYKVDLLNRMKQESSFVYMKLQENLQEGE</sequence>
<reference evidence="1 2" key="2">
    <citation type="submission" date="2021-05" db="EMBL/GenBank/DDBJ databases">
        <title>Ecology and evolution of chlamydial symbionts of arthropods.</title>
        <authorList>
            <person name="Halter T."/>
            <person name="Sixt B.S."/>
            <person name="Toenshoff E.R."/>
            <person name="Koestlbacher S."/>
            <person name="Schulz F."/>
            <person name="Kostanjsek R."/>
            <person name="Collingro A."/>
            <person name="Hendrickx F."/>
            <person name="Horn M."/>
        </authorList>
    </citation>
    <scope>NUCLEOTIDE SEQUENCE [LARGE SCALE GENOMIC DNA]</scope>
    <source>
        <strain evidence="1 2">15C</strain>
    </source>
</reference>
<organism evidence="1 2">
    <name type="scientific">Candidatus Rhabdochlamydia porcellionis</name>
    <dbReference type="NCBI Taxonomy" id="225148"/>
    <lineage>
        <taxon>Bacteria</taxon>
        <taxon>Pseudomonadati</taxon>
        <taxon>Chlamydiota</taxon>
        <taxon>Chlamydiia</taxon>
        <taxon>Parachlamydiales</taxon>
        <taxon>Candidatus Rhabdochlamydiaceae</taxon>
        <taxon>Candidatus Rhabdochlamydia</taxon>
    </lineage>
</organism>
<evidence type="ECO:0000313" key="2">
    <source>
        <dbReference type="Proteomes" id="UP000822862"/>
    </source>
</evidence>
<dbReference type="RefSeq" id="WP_194844633.1">
    <property type="nucleotide sequence ID" value="NZ_CP075585.1"/>
</dbReference>
<gene>
    <name evidence="1" type="ORF">RHAB15C_0001296</name>
</gene>
<proteinExistence type="predicted"/>
<reference evidence="1 2" key="1">
    <citation type="submission" date="2020-01" db="EMBL/GenBank/DDBJ databases">
        <authorList>
            <person name="Sixt B."/>
            <person name="Schulz F."/>
            <person name="Kostanjsek R."/>
            <person name="Koestlbacher S."/>
            <person name="Collingro A."/>
            <person name="Toenshoff E."/>
            <person name="Horn M."/>
        </authorList>
    </citation>
    <scope>NUCLEOTIDE SEQUENCE [LARGE SCALE GENOMIC DNA]</scope>
    <source>
        <strain evidence="1 2">15C</strain>
    </source>
</reference>
<accession>A0ABX8Z154</accession>
<protein>
    <submittedName>
        <fullName evidence="1">Uncharacterized protein</fullName>
    </submittedName>
</protein>
<name>A0ABX8Z154_9BACT</name>
<keyword evidence="2" id="KW-1185">Reference proteome</keyword>